<dbReference type="Pfam" id="PF20072">
    <property type="entry name" value="DUF6468"/>
    <property type="match status" value="1"/>
</dbReference>
<dbReference type="EMBL" id="SIUB01000001">
    <property type="protein sequence ID" value="TBN55061.1"/>
    <property type="molecule type" value="Genomic_DNA"/>
</dbReference>
<keyword evidence="2" id="KW-0812">Transmembrane</keyword>
<comment type="caution">
    <text evidence="4">The sequence shown here is derived from an EMBL/GenBank/DDBJ whole genome shotgun (WGS) entry which is preliminary data.</text>
</comment>
<feature type="transmembrane region" description="Helical" evidence="2">
    <location>
        <begin position="6"/>
        <end position="26"/>
    </location>
</feature>
<feature type="domain" description="DUF6468" evidence="3">
    <location>
        <begin position="34"/>
        <end position="109"/>
    </location>
</feature>
<dbReference type="OrthoDB" id="8005993at2"/>
<keyword evidence="1" id="KW-0175">Coiled coil</keyword>
<evidence type="ECO:0000313" key="4">
    <source>
        <dbReference type="EMBL" id="TBN55061.1"/>
    </source>
</evidence>
<gene>
    <name evidence="4" type="ORF">EYR15_02660</name>
</gene>
<dbReference type="AlphaFoldDB" id="A0A4Q9GNJ0"/>
<name>A0A4Q9GNJ0_9HYPH</name>
<sequence>MDGILGFAIEGMVALLLSATIVYCAVLDRRLKRLRADEGAMRQTIGELVAATHAAERSIIALRATVGACEETLSERLGRAQALSLEMAGQLGAGEEVIERITRIAKAARDHTHRLSERVEVEKLEVEREEARKEARAAAERAEAIRAISPSLATAAAAEMFSTRIRALSLGSAA</sequence>
<protein>
    <recommendedName>
        <fullName evidence="3">DUF6468 domain-containing protein</fullName>
    </recommendedName>
</protein>
<feature type="coiled-coil region" evidence="1">
    <location>
        <begin position="114"/>
        <end position="148"/>
    </location>
</feature>
<evidence type="ECO:0000256" key="2">
    <source>
        <dbReference type="SAM" id="Phobius"/>
    </source>
</evidence>
<accession>A0A4Q9GNJ0</accession>
<evidence type="ECO:0000313" key="5">
    <source>
        <dbReference type="Proteomes" id="UP000291613"/>
    </source>
</evidence>
<dbReference type="RefSeq" id="WP_131001312.1">
    <property type="nucleotide sequence ID" value="NZ_JBHSZR010000002.1"/>
</dbReference>
<keyword evidence="2" id="KW-1133">Transmembrane helix</keyword>
<dbReference type="InterPro" id="IPR045531">
    <property type="entry name" value="DUF6468"/>
</dbReference>
<organism evidence="4 5">
    <name type="scientific">Hansschlegelia quercus</name>
    <dbReference type="NCBI Taxonomy" id="2528245"/>
    <lineage>
        <taxon>Bacteria</taxon>
        <taxon>Pseudomonadati</taxon>
        <taxon>Pseudomonadota</taxon>
        <taxon>Alphaproteobacteria</taxon>
        <taxon>Hyphomicrobiales</taxon>
        <taxon>Methylopilaceae</taxon>
        <taxon>Hansschlegelia</taxon>
    </lineage>
</organism>
<keyword evidence="2" id="KW-0472">Membrane</keyword>
<dbReference type="Proteomes" id="UP000291613">
    <property type="component" value="Unassembled WGS sequence"/>
</dbReference>
<reference evidence="4 5" key="1">
    <citation type="submission" date="2019-02" db="EMBL/GenBank/DDBJ databases">
        <title>Hansschlegelia quercus sp. nov., a novel methylotrophic bacterium from buds of oak (Quercus robur L.).</title>
        <authorList>
            <person name="Agafonova N.V."/>
            <person name="Kaparullina E.N."/>
            <person name="Grouzdev D.S."/>
            <person name="Doronina N.V."/>
        </authorList>
    </citation>
    <scope>NUCLEOTIDE SEQUENCE [LARGE SCALE GENOMIC DNA]</scope>
    <source>
        <strain evidence="4 5">Dub</strain>
    </source>
</reference>
<proteinExistence type="predicted"/>
<evidence type="ECO:0000259" key="3">
    <source>
        <dbReference type="Pfam" id="PF20072"/>
    </source>
</evidence>
<evidence type="ECO:0000256" key="1">
    <source>
        <dbReference type="SAM" id="Coils"/>
    </source>
</evidence>
<keyword evidence="5" id="KW-1185">Reference proteome</keyword>